<dbReference type="Gene3D" id="3.30.420.10">
    <property type="entry name" value="Ribonuclease H-like superfamily/Ribonuclease H"/>
    <property type="match status" value="1"/>
</dbReference>
<dbReference type="SUPFAM" id="SSF53098">
    <property type="entry name" value="Ribonuclease H-like"/>
    <property type="match status" value="1"/>
</dbReference>
<feature type="domain" description="Bromo" evidence="5">
    <location>
        <begin position="509"/>
        <end position="584"/>
    </location>
</feature>
<feature type="region of interest" description="Disordered" evidence="4">
    <location>
        <begin position="579"/>
        <end position="633"/>
    </location>
</feature>
<dbReference type="GO" id="GO:0003723">
    <property type="term" value="F:RNA binding"/>
    <property type="evidence" value="ECO:0007669"/>
    <property type="project" value="TreeGrafter"/>
</dbReference>
<dbReference type="InterPro" id="IPR006941">
    <property type="entry name" value="RNase_CAF1"/>
</dbReference>
<dbReference type="Proteomes" id="UP000013827">
    <property type="component" value="Unassembled WGS sequence"/>
</dbReference>
<dbReference type="SMART" id="SM00297">
    <property type="entry name" value="BROMO"/>
    <property type="match status" value="1"/>
</dbReference>
<dbReference type="Gene3D" id="1.20.920.10">
    <property type="entry name" value="Bromodomain-like"/>
    <property type="match status" value="1"/>
</dbReference>
<dbReference type="RefSeq" id="XP_005762402.1">
    <property type="nucleotide sequence ID" value="XM_005762345.1"/>
</dbReference>
<protein>
    <recommendedName>
        <fullName evidence="5">Bromo domain-containing protein</fullName>
    </recommendedName>
</protein>
<reference evidence="6" key="2">
    <citation type="submission" date="2024-10" db="UniProtKB">
        <authorList>
            <consortium name="EnsemblProtists"/>
        </authorList>
    </citation>
    <scope>IDENTIFICATION</scope>
</reference>
<dbReference type="PaxDb" id="2903-EOD09973"/>
<dbReference type="InterPro" id="IPR036397">
    <property type="entry name" value="RNaseH_sf"/>
</dbReference>
<evidence type="ECO:0000313" key="6">
    <source>
        <dbReference type="EnsemblProtists" id="EOD09973"/>
    </source>
</evidence>
<dbReference type="SUPFAM" id="SSF47370">
    <property type="entry name" value="Bromodomain"/>
    <property type="match status" value="1"/>
</dbReference>
<accession>A0A0D3IFD8</accession>
<evidence type="ECO:0000256" key="3">
    <source>
        <dbReference type="PROSITE-ProRule" id="PRU00035"/>
    </source>
</evidence>
<dbReference type="AlphaFoldDB" id="A0A0D3IFD8"/>
<dbReference type="InterPro" id="IPR051181">
    <property type="entry name" value="CAF1_poly(A)_ribonucleases"/>
</dbReference>
<dbReference type="Pfam" id="PF04857">
    <property type="entry name" value="CAF1"/>
    <property type="match status" value="1"/>
</dbReference>
<dbReference type="PROSITE" id="PS50014">
    <property type="entry name" value="BROMODOMAIN_2"/>
    <property type="match status" value="1"/>
</dbReference>
<dbReference type="eggNOG" id="KOG1990">
    <property type="taxonomic scope" value="Eukaryota"/>
</dbReference>
<dbReference type="GO" id="GO:0000175">
    <property type="term" value="F:3'-5'-RNA exonuclease activity"/>
    <property type="evidence" value="ECO:0007669"/>
    <property type="project" value="TreeGrafter"/>
</dbReference>
<organism evidence="6 7">
    <name type="scientific">Emiliania huxleyi (strain CCMP1516)</name>
    <dbReference type="NCBI Taxonomy" id="280463"/>
    <lineage>
        <taxon>Eukaryota</taxon>
        <taxon>Haptista</taxon>
        <taxon>Haptophyta</taxon>
        <taxon>Prymnesiophyceae</taxon>
        <taxon>Isochrysidales</taxon>
        <taxon>Noelaerhabdaceae</taxon>
        <taxon>Emiliania</taxon>
    </lineage>
</organism>
<feature type="region of interest" description="Disordered" evidence="4">
    <location>
        <begin position="690"/>
        <end position="730"/>
    </location>
</feature>
<comment type="similarity">
    <text evidence="1">Belongs to the CAF1 family.</text>
</comment>
<dbReference type="STRING" id="2903.R1BJE3"/>
<evidence type="ECO:0000259" key="5">
    <source>
        <dbReference type="PROSITE" id="PS50014"/>
    </source>
</evidence>
<dbReference type="PANTHER" id="PTHR15092">
    <property type="entry name" value="POLY A -SPECIFIC RIBONUCLEASE/TARGET OF EGR1, MEMBER 1"/>
    <property type="match status" value="1"/>
</dbReference>
<sequence length="730" mass="76763">MQDGEDITRDSFEAAAAALEALLATAEFVAVDAEFTGIKLPGTVPQDHDSTQARYTKMRRVASEFSLVQLGICTFHRPPPGGAAAGSALQARPFNFFVRRAAPRGGDKVVLDCSTAEFLRGQGIDFNRWLDHSGRVFSPSRPAEAAFVNEAMERVAAWVARARTQHASGAPPEPLTLPECNGFLRKCLYAAIEHAHPPAAHKWLVTESLEGEGGGNKAVRLRVRPAEEAAAEPFSPAMHAEAQVAEKLSKLRESEGFLRVWRALVAAKVPVLVHNGLFDLLFLHDALIGPLPAPCTQFKAAVHAALPEVWDTKLLADQSGAYSDTALKPLYEACSAEAAADAAGDPNRPHQSPPFPSGRLFALADGFAGWGAADRSHHAAFDALMTGAAFAMLRAKGFAPTRLKNVVRLARSVDPVLACGQRDSSGAAPVALHAALGVSAPVDSAEAAVRWLRARMQAVPEICDASAAALVVPQWAIAEPDEEGEEEARRLEELLTAAKQCSAILATLRKRKDADWFEEPVAADTPGYFEMIQSPMDYGGAGAVRTIGAAIEAGSYADAEAFATDVRLVASNARPKRARSSVNRFEAAPARRDGGGDFSVGSPPPAGRGGDTGDKRPRLASRAESQGQQGGEAADAFDALAALRDFFDGSATALLAASDDELAEALRPKGRGKAGASVSAAVSVLRKHLSSVSGPPEGSEGGSAAAATAAAAPAPARRGMRIRTSLLKKE</sequence>
<proteinExistence type="inferred from homology"/>
<dbReference type="HOGENOM" id="CLU_379685_0_0_1"/>
<evidence type="ECO:0000256" key="1">
    <source>
        <dbReference type="ARBA" id="ARBA00008372"/>
    </source>
</evidence>
<evidence type="ECO:0000256" key="2">
    <source>
        <dbReference type="ARBA" id="ARBA00023117"/>
    </source>
</evidence>
<dbReference type="KEGG" id="ehx:EMIHUDRAFT_216089"/>
<feature type="compositionally biased region" description="Low complexity" evidence="4">
    <location>
        <begin position="690"/>
        <end position="716"/>
    </location>
</feature>
<dbReference type="InterPro" id="IPR012337">
    <property type="entry name" value="RNaseH-like_sf"/>
</dbReference>
<reference evidence="7" key="1">
    <citation type="journal article" date="2013" name="Nature">
        <title>Pan genome of the phytoplankton Emiliania underpins its global distribution.</title>
        <authorList>
            <person name="Read B.A."/>
            <person name="Kegel J."/>
            <person name="Klute M.J."/>
            <person name="Kuo A."/>
            <person name="Lefebvre S.C."/>
            <person name="Maumus F."/>
            <person name="Mayer C."/>
            <person name="Miller J."/>
            <person name="Monier A."/>
            <person name="Salamov A."/>
            <person name="Young J."/>
            <person name="Aguilar M."/>
            <person name="Claverie J.M."/>
            <person name="Frickenhaus S."/>
            <person name="Gonzalez K."/>
            <person name="Herman E.K."/>
            <person name="Lin Y.C."/>
            <person name="Napier J."/>
            <person name="Ogata H."/>
            <person name="Sarno A.F."/>
            <person name="Shmutz J."/>
            <person name="Schroeder D."/>
            <person name="de Vargas C."/>
            <person name="Verret F."/>
            <person name="von Dassow P."/>
            <person name="Valentin K."/>
            <person name="Van de Peer Y."/>
            <person name="Wheeler G."/>
            <person name="Dacks J.B."/>
            <person name="Delwiche C.F."/>
            <person name="Dyhrman S.T."/>
            <person name="Glockner G."/>
            <person name="John U."/>
            <person name="Richards T."/>
            <person name="Worden A.Z."/>
            <person name="Zhang X."/>
            <person name="Grigoriev I.V."/>
            <person name="Allen A.E."/>
            <person name="Bidle K."/>
            <person name="Borodovsky M."/>
            <person name="Bowler C."/>
            <person name="Brownlee C."/>
            <person name="Cock J.M."/>
            <person name="Elias M."/>
            <person name="Gladyshev V.N."/>
            <person name="Groth M."/>
            <person name="Guda C."/>
            <person name="Hadaegh A."/>
            <person name="Iglesias-Rodriguez M.D."/>
            <person name="Jenkins J."/>
            <person name="Jones B.M."/>
            <person name="Lawson T."/>
            <person name="Leese F."/>
            <person name="Lindquist E."/>
            <person name="Lobanov A."/>
            <person name="Lomsadze A."/>
            <person name="Malik S.B."/>
            <person name="Marsh M.E."/>
            <person name="Mackinder L."/>
            <person name="Mock T."/>
            <person name="Mueller-Roeber B."/>
            <person name="Pagarete A."/>
            <person name="Parker M."/>
            <person name="Probert I."/>
            <person name="Quesneville H."/>
            <person name="Raines C."/>
            <person name="Rensing S.A."/>
            <person name="Riano-Pachon D.M."/>
            <person name="Richier S."/>
            <person name="Rokitta S."/>
            <person name="Shiraiwa Y."/>
            <person name="Soanes D.M."/>
            <person name="van der Giezen M."/>
            <person name="Wahlund T.M."/>
            <person name="Williams B."/>
            <person name="Wilson W."/>
            <person name="Wolfe G."/>
            <person name="Wurch L.L."/>
        </authorList>
    </citation>
    <scope>NUCLEOTIDE SEQUENCE</scope>
</reference>
<keyword evidence="7" id="KW-1185">Reference proteome</keyword>
<name>A0A0D3IFD8_EMIH1</name>
<dbReference type="PANTHER" id="PTHR15092:SF22">
    <property type="entry name" value="POLY(A)-SPECIFIC RIBONUCLEASE PNLDC1"/>
    <property type="match status" value="1"/>
</dbReference>
<evidence type="ECO:0000313" key="7">
    <source>
        <dbReference type="Proteomes" id="UP000013827"/>
    </source>
</evidence>
<keyword evidence="2 3" id="KW-0103">Bromodomain</keyword>
<dbReference type="InterPro" id="IPR001487">
    <property type="entry name" value="Bromodomain"/>
</dbReference>
<dbReference type="GeneID" id="17256209"/>
<dbReference type="Pfam" id="PF00439">
    <property type="entry name" value="Bromodomain"/>
    <property type="match status" value="1"/>
</dbReference>
<dbReference type="EnsemblProtists" id="EOD09973">
    <property type="protein sequence ID" value="EOD09973"/>
    <property type="gene ID" value="EMIHUDRAFT_216089"/>
</dbReference>
<dbReference type="InterPro" id="IPR036427">
    <property type="entry name" value="Bromodomain-like_sf"/>
</dbReference>
<evidence type="ECO:0000256" key="4">
    <source>
        <dbReference type="SAM" id="MobiDB-lite"/>
    </source>
</evidence>